<dbReference type="AlphaFoldDB" id="A0A0A2TEX2"/>
<dbReference type="EMBL" id="AVBF01000025">
    <property type="protein sequence ID" value="KGP72671.1"/>
    <property type="molecule type" value="Genomic_DNA"/>
</dbReference>
<accession>A0A0A2TEX2</accession>
<proteinExistence type="predicted"/>
<protein>
    <submittedName>
        <fullName evidence="1">Uncharacterized protein</fullName>
    </submittedName>
</protein>
<reference evidence="1 2" key="1">
    <citation type="journal article" date="2015" name="Stand. Genomic Sci.">
        <title>High quality draft genome sequence of the moderately halophilic bacterium Pontibacillus yanchengensis Y32(T) and comparison among Pontibacillus genomes.</title>
        <authorList>
            <person name="Huang J."/>
            <person name="Qiao Z.X."/>
            <person name="Tang J.W."/>
            <person name="Wang G."/>
        </authorList>
    </citation>
    <scope>NUCLEOTIDE SEQUENCE [LARGE SCALE GENOMIC DNA]</scope>
    <source>
        <strain evidence="1 2">Y32</strain>
    </source>
</reference>
<dbReference type="eggNOG" id="ENOG5032N8Y">
    <property type="taxonomic scope" value="Bacteria"/>
</dbReference>
<gene>
    <name evidence="1" type="ORF">N782_10965</name>
</gene>
<dbReference type="Proteomes" id="UP000030147">
    <property type="component" value="Unassembled WGS sequence"/>
</dbReference>
<evidence type="ECO:0000313" key="2">
    <source>
        <dbReference type="Proteomes" id="UP000030147"/>
    </source>
</evidence>
<keyword evidence="2" id="KW-1185">Reference proteome</keyword>
<organism evidence="1 2">
    <name type="scientific">Pontibacillus yanchengensis Y32</name>
    <dbReference type="NCBI Taxonomy" id="1385514"/>
    <lineage>
        <taxon>Bacteria</taxon>
        <taxon>Bacillati</taxon>
        <taxon>Bacillota</taxon>
        <taxon>Bacilli</taxon>
        <taxon>Bacillales</taxon>
        <taxon>Bacillaceae</taxon>
        <taxon>Pontibacillus</taxon>
    </lineage>
</organism>
<name>A0A0A2TEX2_9BACI</name>
<dbReference type="STRING" id="1385514.N782_10965"/>
<comment type="caution">
    <text evidence="1">The sequence shown here is derived from an EMBL/GenBank/DDBJ whole genome shotgun (WGS) entry which is preliminary data.</text>
</comment>
<sequence>MLYIWDIEEIVKNTLQEHNMKINYEFNNELASPMNYNVTTNTIKFNYLEVNRYINKINIKETGENLVKIILFREMGFYVTFKKNKHDLRTLIYGGEDEKAELQAVIEKNAWEYGRTLAPEHLVESYDKVRELDGMLIEGL</sequence>
<evidence type="ECO:0000313" key="1">
    <source>
        <dbReference type="EMBL" id="KGP72671.1"/>
    </source>
</evidence>
<dbReference type="OrthoDB" id="2965969at2"/>